<keyword evidence="2" id="KW-1185">Reference proteome</keyword>
<reference evidence="1 2" key="1">
    <citation type="submission" date="2024-04" db="EMBL/GenBank/DDBJ databases">
        <authorList>
            <person name="Waldvogel A.-M."/>
            <person name="Schoenle A."/>
        </authorList>
    </citation>
    <scope>NUCLEOTIDE SEQUENCE [LARGE SCALE GENOMIC DNA]</scope>
</reference>
<name>A0AAV2L0M1_KNICA</name>
<protein>
    <submittedName>
        <fullName evidence="1">Uncharacterized protein</fullName>
    </submittedName>
</protein>
<sequence>MCDIILAVYPSLSLSDQGLVQQRLLGLTARRRRRISGVTVKAVQSASCGLERVAAVRLDTASSVAAAGCCRRAICGSGEGALRNAFFSGLSELLSLG</sequence>
<organism evidence="1 2">
    <name type="scientific">Knipowitschia caucasica</name>
    <name type="common">Caucasian dwarf goby</name>
    <name type="synonym">Pomatoschistus caucasicus</name>
    <dbReference type="NCBI Taxonomy" id="637954"/>
    <lineage>
        <taxon>Eukaryota</taxon>
        <taxon>Metazoa</taxon>
        <taxon>Chordata</taxon>
        <taxon>Craniata</taxon>
        <taxon>Vertebrata</taxon>
        <taxon>Euteleostomi</taxon>
        <taxon>Actinopterygii</taxon>
        <taxon>Neopterygii</taxon>
        <taxon>Teleostei</taxon>
        <taxon>Neoteleostei</taxon>
        <taxon>Acanthomorphata</taxon>
        <taxon>Gobiaria</taxon>
        <taxon>Gobiiformes</taxon>
        <taxon>Gobioidei</taxon>
        <taxon>Gobiidae</taxon>
        <taxon>Gobiinae</taxon>
        <taxon>Knipowitschia</taxon>
    </lineage>
</organism>
<dbReference type="EMBL" id="OZ035842">
    <property type="protein sequence ID" value="CAL1594936.1"/>
    <property type="molecule type" value="Genomic_DNA"/>
</dbReference>
<gene>
    <name evidence="1" type="ORF">KC01_LOCUS23836</name>
</gene>
<dbReference type="AlphaFoldDB" id="A0AAV2L0M1"/>
<evidence type="ECO:0000313" key="2">
    <source>
        <dbReference type="Proteomes" id="UP001497482"/>
    </source>
</evidence>
<proteinExistence type="predicted"/>
<evidence type="ECO:0000313" key="1">
    <source>
        <dbReference type="EMBL" id="CAL1594936.1"/>
    </source>
</evidence>
<dbReference type="Proteomes" id="UP001497482">
    <property type="component" value="Chromosome 20"/>
</dbReference>
<accession>A0AAV2L0M1</accession>